<dbReference type="Gene3D" id="3.30.200.20">
    <property type="entry name" value="Phosphorylase Kinase, domain 1"/>
    <property type="match status" value="1"/>
</dbReference>
<name>A0AA96JBD2_9MICO</name>
<dbReference type="PIRSF" id="PIRSF006221">
    <property type="entry name" value="Ketosamine-3-kinase"/>
    <property type="match status" value="1"/>
</dbReference>
<dbReference type="SUPFAM" id="SSF56112">
    <property type="entry name" value="Protein kinase-like (PK-like)"/>
    <property type="match status" value="1"/>
</dbReference>
<dbReference type="GO" id="GO:0016301">
    <property type="term" value="F:kinase activity"/>
    <property type="evidence" value="ECO:0007669"/>
    <property type="project" value="UniProtKB-UniRule"/>
</dbReference>
<dbReference type="PANTHER" id="PTHR12149">
    <property type="entry name" value="FRUCTOSAMINE 3 KINASE-RELATED PROTEIN"/>
    <property type="match status" value="1"/>
</dbReference>
<accession>A0AA96JBD2</accession>
<dbReference type="InterPro" id="IPR016477">
    <property type="entry name" value="Fructo-/Ketosamine-3-kinase"/>
</dbReference>
<dbReference type="KEGG" id="dcp:RN607_04700"/>
<evidence type="ECO:0000313" key="2">
    <source>
        <dbReference type="EMBL" id="WNM28305.1"/>
    </source>
</evidence>
<proteinExistence type="inferred from homology"/>
<protein>
    <submittedName>
        <fullName evidence="2">Fructosamine kinase family protein</fullName>
    </submittedName>
</protein>
<dbReference type="PANTHER" id="PTHR12149:SF8">
    <property type="entry name" value="PROTEIN-RIBULOSAMINE 3-KINASE"/>
    <property type="match status" value="1"/>
</dbReference>
<dbReference type="InterPro" id="IPR011009">
    <property type="entry name" value="Kinase-like_dom_sf"/>
</dbReference>
<organism evidence="2">
    <name type="scientific">Demequina capsici</name>
    <dbReference type="NCBI Taxonomy" id="3075620"/>
    <lineage>
        <taxon>Bacteria</taxon>
        <taxon>Bacillati</taxon>
        <taxon>Actinomycetota</taxon>
        <taxon>Actinomycetes</taxon>
        <taxon>Micrococcales</taxon>
        <taxon>Demequinaceae</taxon>
        <taxon>Demequina</taxon>
    </lineage>
</organism>
<dbReference type="EMBL" id="CP134880">
    <property type="protein sequence ID" value="WNM28305.1"/>
    <property type="molecule type" value="Genomic_DNA"/>
</dbReference>
<dbReference type="Gene3D" id="1.20.1270.240">
    <property type="match status" value="1"/>
</dbReference>
<dbReference type="Pfam" id="PF03881">
    <property type="entry name" value="Fructosamin_kin"/>
    <property type="match status" value="1"/>
</dbReference>
<sequence length="256" mass="27195">MEDVETVVKQRGAPLPGFFEVEAAGLRWLADAGGARCARVLDVTSRRIELERVTPVTATPDAAYAFGRGLARTHLAGADAFGSAPAGWSGPLYIGERPMPRSTAATWGDFYAHARVLPFVEDALAAGNLEVREARTVRQACEVIASGVFDDDDPPARIHGDLWSGNVLFGAKGAVLIDPAAHGGHAETDLAMLALFGAPHLDDIVAGYEEVSPLRPGWRTRVLLHQMHPLAVHAVGHGRMYGAALARAARAVVNAR</sequence>
<gene>
    <name evidence="2" type="ORF">RN607_04700</name>
</gene>
<comment type="similarity">
    <text evidence="1">Belongs to the fructosamine kinase family.</text>
</comment>
<dbReference type="RefSeq" id="WP_313544690.1">
    <property type="nucleotide sequence ID" value="NZ_CP134880.1"/>
</dbReference>
<dbReference type="Proteomes" id="UP001303408">
    <property type="component" value="Chromosome"/>
</dbReference>
<reference evidence="2" key="1">
    <citation type="submission" date="2023-09" db="EMBL/GenBank/DDBJ databases">
        <title>Demequina sp. a novel bacteria isolated from Capsicum annuum.</title>
        <authorList>
            <person name="Humaira Z."/>
            <person name="Lee J."/>
            <person name="Cho D."/>
        </authorList>
    </citation>
    <scope>NUCLEOTIDE SEQUENCE</scope>
    <source>
        <strain evidence="2">PMTSA13</strain>
    </source>
</reference>
<dbReference type="AlphaFoldDB" id="A0AA96JBD2"/>
<keyword evidence="1 2" id="KW-0418">Kinase</keyword>
<dbReference type="Gene3D" id="1.10.510.10">
    <property type="entry name" value="Transferase(Phosphotransferase) domain 1"/>
    <property type="match status" value="1"/>
</dbReference>
<evidence type="ECO:0000256" key="1">
    <source>
        <dbReference type="PIRNR" id="PIRNR006221"/>
    </source>
</evidence>
<keyword evidence="1" id="KW-0808">Transferase</keyword>